<protein>
    <submittedName>
        <fullName evidence="1">Uncharacterized protein</fullName>
    </submittedName>
</protein>
<accession>A0AA49Q7R1</accession>
<dbReference type="EMBL" id="CP130613">
    <property type="protein sequence ID" value="WKW14340.1"/>
    <property type="molecule type" value="Genomic_DNA"/>
</dbReference>
<keyword evidence="3" id="KW-1185">Reference proteome</keyword>
<evidence type="ECO:0000313" key="1">
    <source>
        <dbReference type="EMBL" id="WKW11430.1"/>
    </source>
</evidence>
<organism evidence="1">
    <name type="scientific">Pseudogemmatithrix spongiicola</name>
    <dbReference type="NCBI Taxonomy" id="3062599"/>
    <lineage>
        <taxon>Bacteria</taxon>
        <taxon>Pseudomonadati</taxon>
        <taxon>Gemmatimonadota</taxon>
        <taxon>Gemmatimonadia</taxon>
        <taxon>Gemmatimonadales</taxon>
        <taxon>Gemmatimonadaceae</taxon>
        <taxon>Pseudogemmatithrix</taxon>
    </lineage>
</organism>
<sequence length="213" mass="22327">MAFRAMLCVLGLSGCQDTPLVVPVPVSISVNVEHPVLGLADTVPFAAVALDAAGRVLDTLRWPLVAQSRNPDVVELRTGSLIGRAPGSAQLVLRSGGIERTLTATVLPPRLLVFRDSLGTEVAVSANPDTLRIVVGDSISFRVRVESVPTRDLTGLFIPTWTVSDPVALRLSAAVGARISVVATDVGPVNIHLDAGIGTLRIPVRVEEAAQPP</sequence>
<dbReference type="PROSITE" id="PS51257">
    <property type="entry name" value="PROKAR_LIPOPROTEIN"/>
    <property type="match status" value="1"/>
</dbReference>
<dbReference type="KEGG" id="pspc:Strain318_000681"/>
<dbReference type="Proteomes" id="UP001229955">
    <property type="component" value="Chromosome"/>
</dbReference>
<dbReference type="AlphaFoldDB" id="A0AA49Q4P3"/>
<dbReference type="RefSeq" id="WP_367887128.1">
    <property type="nucleotide sequence ID" value="NZ_CP130612.1"/>
</dbReference>
<evidence type="ECO:0000313" key="3">
    <source>
        <dbReference type="Proteomes" id="UP001229955"/>
    </source>
</evidence>
<name>A0AA49Q4P3_9BACT</name>
<accession>A0AA49Q4P3</accession>
<gene>
    <name evidence="1" type="ORF">Strain138_000681</name>
    <name evidence="2" type="ORF">Strain318_000681</name>
</gene>
<evidence type="ECO:0000313" key="2">
    <source>
        <dbReference type="EMBL" id="WKW14340.1"/>
    </source>
</evidence>
<dbReference type="EMBL" id="CP130612">
    <property type="protein sequence ID" value="WKW11430.1"/>
    <property type="molecule type" value="Genomic_DNA"/>
</dbReference>
<reference evidence="1" key="1">
    <citation type="submission" date="2023-07" db="EMBL/GenBank/DDBJ databases">
        <authorList>
            <person name="Haufschild T."/>
            <person name="Kallscheuer N."/>
            <person name="Hammer J."/>
            <person name="Kohn T."/>
            <person name="Kabuu M."/>
            <person name="Jogler M."/>
            <person name="Wohfarth N."/>
            <person name="Heuer A."/>
            <person name="Rohde M."/>
            <person name="van Teeseling M.C.F."/>
            <person name="Jogler C."/>
        </authorList>
    </citation>
    <scope>NUCLEOTIDE SEQUENCE</scope>
    <source>
        <strain evidence="1">Strain 138</strain>
        <strain evidence="2">Strain 318</strain>
    </source>
</reference>
<proteinExistence type="predicted"/>